<sequence length="105" mass="12422">MSIEDFQSRDGFVVLKEAEFNNMMAFFKDYPENFAELLPIMTDNNSNYLCVYFTGYHRFQVAYLSHDEMDLTPIYPNISSLIQVINQYSECYDIEDIFKVQKAKN</sequence>
<dbReference type="RefSeq" id="WP_242149774.1">
    <property type="nucleotide sequence ID" value="NZ_CP093379.1"/>
</dbReference>
<accession>A0ABY3X0E5</accession>
<evidence type="ECO:0000313" key="2">
    <source>
        <dbReference type="Proteomes" id="UP000829542"/>
    </source>
</evidence>
<proteinExistence type="predicted"/>
<dbReference type="EMBL" id="CP093379">
    <property type="protein sequence ID" value="UNM96353.1"/>
    <property type="molecule type" value="Genomic_DNA"/>
</dbReference>
<gene>
    <name evidence="1" type="ORF">MMG00_00245</name>
</gene>
<evidence type="ECO:0000313" key="1">
    <source>
        <dbReference type="EMBL" id="UNM96353.1"/>
    </source>
</evidence>
<keyword evidence="2" id="KW-1185">Reference proteome</keyword>
<reference evidence="1 2" key="1">
    <citation type="submission" date="2022-03" db="EMBL/GenBank/DDBJ databases">
        <title>Ignatzschineria rhizosphaerae HR5S32.</title>
        <authorList>
            <person name="Sun J.Q."/>
            <person name="Feng J.Y."/>
        </authorList>
    </citation>
    <scope>NUCLEOTIDE SEQUENCE [LARGE SCALE GENOMIC DNA]</scope>
    <source>
        <strain evidence="1 2">HR5S32</strain>
    </source>
</reference>
<protein>
    <submittedName>
        <fullName evidence="1">Uncharacterized protein</fullName>
    </submittedName>
</protein>
<organism evidence="1 2">
    <name type="scientific">Ignatzschineria rhizosphaerae</name>
    <dbReference type="NCBI Taxonomy" id="2923279"/>
    <lineage>
        <taxon>Bacteria</taxon>
        <taxon>Pseudomonadati</taxon>
        <taxon>Pseudomonadota</taxon>
        <taxon>Gammaproteobacteria</taxon>
        <taxon>Cardiobacteriales</taxon>
        <taxon>Ignatzschineriaceae</taxon>
        <taxon>Ignatzschineria</taxon>
    </lineage>
</organism>
<dbReference type="Proteomes" id="UP000829542">
    <property type="component" value="Chromosome"/>
</dbReference>
<name>A0ABY3X0E5_9GAMM</name>